<dbReference type="Pfam" id="PF00096">
    <property type="entry name" value="zf-C2H2"/>
    <property type="match status" value="4"/>
</dbReference>
<reference evidence="12 13" key="1">
    <citation type="submission" date="2015-12" db="EMBL/GenBank/DDBJ databases">
        <title>The genome of Folsomia candida.</title>
        <authorList>
            <person name="Faddeeva A."/>
            <person name="Derks M.F."/>
            <person name="Anvar Y."/>
            <person name="Smit S."/>
            <person name="Van Straalen N."/>
            <person name="Roelofs D."/>
        </authorList>
    </citation>
    <scope>NUCLEOTIDE SEQUENCE [LARGE SCALE GENOMIC DNA]</scope>
    <source>
        <strain evidence="12 13">VU population</strain>
        <tissue evidence="12">Whole body</tissue>
    </source>
</reference>
<keyword evidence="3" id="KW-0677">Repeat</keyword>
<dbReference type="Proteomes" id="UP000198287">
    <property type="component" value="Unassembled WGS sequence"/>
</dbReference>
<evidence type="ECO:0000256" key="3">
    <source>
        <dbReference type="ARBA" id="ARBA00022737"/>
    </source>
</evidence>
<feature type="domain" description="C2H2-type" evidence="11">
    <location>
        <begin position="295"/>
        <end position="322"/>
    </location>
</feature>
<dbReference type="InterPro" id="IPR013087">
    <property type="entry name" value="Znf_C2H2_type"/>
</dbReference>
<evidence type="ECO:0000256" key="1">
    <source>
        <dbReference type="ARBA" id="ARBA00004123"/>
    </source>
</evidence>
<feature type="domain" description="C2H2-type" evidence="11">
    <location>
        <begin position="1136"/>
        <end position="1163"/>
    </location>
</feature>
<feature type="compositionally biased region" description="Low complexity" evidence="10">
    <location>
        <begin position="417"/>
        <end position="426"/>
    </location>
</feature>
<organism evidence="12 13">
    <name type="scientific">Folsomia candida</name>
    <name type="common">Springtail</name>
    <dbReference type="NCBI Taxonomy" id="158441"/>
    <lineage>
        <taxon>Eukaryota</taxon>
        <taxon>Metazoa</taxon>
        <taxon>Ecdysozoa</taxon>
        <taxon>Arthropoda</taxon>
        <taxon>Hexapoda</taxon>
        <taxon>Collembola</taxon>
        <taxon>Entomobryomorpha</taxon>
        <taxon>Isotomoidea</taxon>
        <taxon>Isotomidae</taxon>
        <taxon>Proisotominae</taxon>
        <taxon>Folsomia</taxon>
    </lineage>
</organism>
<feature type="compositionally biased region" description="Acidic residues" evidence="10">
    <location>
        <begin position="605"/>
        <end position="627"/>
    </location>
</feature>
<evidence type="ECO:0000256" key="2">
    <source>
        <dbReference type="ARBA" id="ARBA00022723"/>
    </source>
</evidence>
<feature type="domain" description="C2H2-type" evidence="11">
    <location>
        <begin position="796"/>
        <end position="824"/>
    </location>
</feature>
<proteinExistence type="predicted"/>
<feature type="domain" description="C2H2-type" evidence="11">
    <location>
        <begin position="824"/>
        <end position="852"/>
    </location>
</feature>
<keyword evidence="7" id="KW-0804">Transcription</keyword>
<dbReference type="EMBL" id="LNIX01000007">
    <property type="protein sequence ID" value="OXA51664.1"/>
    <property type="molecule type" value="Genomic_DNA"/>
</dbReference>
<evidence type="ECO:0000256" key="6">
    <source>
        <dbReference type="ARBA" id="ARBA00023015"/>
    </source>
</evidence>
<keyword evidence="8" id="KW-0539">Nucleus</keyword>
<feature type="region of interest" description="Disordered" evidence="10">
    <location>
        <begin position="1297"/>
        <end position="1328"/>
    </location>
</feature>
<dbReference type="PROSITE" id="PS00028">
    <property type="entry name" value="ZINC_FINGER_C2H2_1"/>
    <property type="match status" value="16"/>
</dbReference>
<feature type="domain" description="C2H2-type" evidence="11">
    <location>
        <begin position="689"/>
        <end position="716"/>
    </location>
</feature>
<feature type="domain" description="C2H2-type" evidence="11">
    <location>
        <begin position="768"/>
        <end position="795"/>
    </location>
</feature>
<feature type="domain" description="C2H2-type" evidence="11">
    <location>
        <begin position="457"/>
        <end position="484"/>
    </location>
</feature>
<evidence type="ECO:0000313" key="12">
    <source>
        <dbReference type="EMBL" id="OXA51664.1"/>
    </source>
</evidence>
<feature type="region of interest" description="Disordered" evidence="10">
    <location>
        <begin position="540"/>
        <end position="630"/>
    </location>
</feature>
<evidence type="ECO:0000256" key="10">
    <source>
        <dbReference type="SAM" id="MobiDB-lite"/>
    </source>
</evidence>
<dbReference type="SMART" id="SM00355">
    <property type="entry name" value="ZnF_C2H2"/>
    <property type="match status" value="22"/>
</dbReference>
<feature type="domain" description="C2H2-type" evidence="11">
    <location>
        <begin position="1164"/>
        <end position="1192"/>
    </location>
</feature>
<dbReference type="GO" id="GO:0008270">
    <property type="term" value="F:zinc ion binding"/>
    <property type="evidence" value="ECO:0007669"/>
    <property type="project" value="UniProtKB-KW"/>
</dbReference>
<feature type="domain" description="C2H2-type" evidence="11">
    <location>
        <begin position="1015"/>
        <end position="1043"/>
    </location>
</feature>
<feature type="compositionally biased region" description="Basic residues" evidence="10">
    <location>
        <begin position="132"/>
        <end position="144"/>
    </location>
</feature>
<protein>
    <submittedName>
        <fullName evidence="12">Zinc finger protein 91</fullName>
    </submittedName>
</protein>
<dbReference type="InterPro" id="IPR050636">
    <property type="entry name" value="C2H2-ZF_domain-containing"/>
</dbReference>
<keyword evidence="2" id="KW-0479">Metal-binding</keyword>
<feature type="domain" description="C2H2-type" evidence="11">
    <location>
        <begin position="632"/>
        <end position="659"/>
    </location>
</feature>
<feature type="region of interest" description="Disordered" evidence="10">
    <location>
        <begin position="385"/>
        <end position="438"/>
    </location>
</feature>
<keyword evidence="5" id="KW-0862">Zinc</keyword>
<dbReference type="GO" id="GO:0005634">
    <property type="term" value="C:nucleus"/>
    <property type="evidence" value="ECO:0007669"/>
    <property type="project" value="UniProtKB-SubCell"/>
</dbReference>
<evidence type="ECO:0000313" key="13">
    <source>
        <dbReference type="Proteomes" id="UP000198287"/>
    </source>
</evidence>
<accession>A0A226E3R1</accession>
<feature type="domain" description="C2H2-type" evidence="11">
    <location>
        <begin position="1192"/>
        <end position="1220"/>
    </location>
</feature>
<feature type="domain" description="C2H2-type" evidence="11">
    <location>
        <begin position="929"/>
        <end position="956"/>
    </location>
</feature>
<keyword evidence="13" id="KW-1185">Reference proteome</keyword>
<gene>
    <name evidence="12" type="ORF">Fcan01_13670</name>
</gene>
<comment type="caution">
    <text evidence="12">The sequence shown here is derived from an EMBL/GenBank/DDBJ whole genome shotgun (WGS) entry which is preliminary data.</text>
</comment>
<dbReference type="PROSITE" id="PS50157">
    <property type="entry name" value="ZINC_FINGER_C2H2_2"/>
    <property type="match status" value="14"/>
</dbReference>
<comment type="subcellular location">
    <subcellularLocation>
        <location evidence="1">Nucleus</location>
    </subcellularLocation>
</comment>
<feature type="domain" description="C2H2-type" evidence="11">
    <location>
        <begin position="1278"/>
        <end position="1305"/>
    </location>
</feature>
<dbReference type="PANTHER" id="PTHR47772">
    <property type="entry name" value="ZINC FINGER PROTEIN 200"/>
    <property type="match status" value="1"/>
</dbReference>
<dbReference type="FunFam" id="3.30.160.60:FF:000446">
    <property type="entry name" value="Zinc finger protein"/>
    <property type="match status" value="1"/>
</dbReference>
<feature type="compositionally biased region" description="Polar residues" evidence="10">
    <location>
        <begin position="1318"/>
        <end position="1328"/>
    </location>
</feature>
<feature type="compositionally biased region" description="Acidic residues" evidence="10">
    <location>
        <begin position="88"/>
        <end position="102"/>
    </location>
</feature>
<dbReference type="SUPFAM" id="SSF57667">
    <property type="entry name" value="beta-beta-alpha zinc fingers"/>
    <property type="match status" value="5"/>
</dbReference>
<evidence type="ECO:0000256" key="7">
    <source>
        <dbReference type="ARBA" id="ARBA00023163"/>
    </source>
</evidence>
<dbReference type="PANTHER" id="PTHR47772:SF13">
    <property type="entry name" value="GASTRULA ZINC FINGER PROTEIN XLCGF49.1-LIKE-RELATED"/>
    <property type="match status" value="1"/>
</dbReference>
<sequence>MALTCEPLKLSCKEVVTDFNSRSESGRVIVNPPETFLTDDSFLKHQREKDKHTKPIDLNNIRRSLHQRSSMEYWQTTKKKAAKKFNDEGEEVEEEAMDEDVGDGNNDGLEEKGDEEDNDDDEEASAPVVSKPGRRQGPGRRVKGRFRAKLGYSTGRRRKGKIHCHQCDQDIPASNISRHMKTCHNPSHQFPCRFCTCRFVVAYGRMVHEVKNHPANVAAHGPSQVKTAMKLKKKLIRRPAAPAPPTPTKVKTEPNSARFIDAKQLVPIMTKEQKAACDSHIKKLGKGVNDSKARFQCTICKKTFLGSRNASDHLNSHYGLKPFKCPLCDYYFSFRSNVVRHIKTCHTENSNFVCPYGCGCSMQSETSLKVHVNLICTLRHQHQNKKVGSQSPDKSRTATPNARPLPLPGLRAKPHTQLQQRTQPQQVPEMGAAEPSRAGTRVLKERYLHLEVSPGIYRCEQCNKTITGSGNFRDHLNIHANIRPHKCPLCYMCFTFKSNIKRHLASAHVPNGRFVCPMKCGCSMDNQHALQSHLNKCKTEVDKHRRNQQQATSPVKIKQEVESNTLNRPSRAYPPPPPLQKILPRPPPLTPAPKFTPSQKYMQEDNNDMDEDDNNEDDDGNNNDDDSQGGKYQCNVCGKSVSCKRNLSNHMLIHLNIKPWKCLICNLHFRTMDTLKKHKSKSHGINSHYKCPQCPCKFSQSQGLAMHTNIHHKSKAIKTEPSQSNRSPVKYNQAVPRVHVQAQRQNDGEEIITPQVNLAKARTMDGNWKCHVCGKLLKKPLHLQNHMRIHSGEKPYQCQLCGHRFRLASTLYDHKKSSHRGGSYKCNLCNCAFETNLGLSRHKGIFHNTQAHDYLQRKIRFIRDKAFQTRRPIATNPPAQSNQYSVEAPILKKRLSAQQQQIRPQSATLKMQKPPQMQFSNKPSTSSMLQCGHCGLGLPSIFSLSEHQKVHRTQKPILAPTPPPTSNGDERSTQNLSPTAAASNNYRSCPICQQAIHGRTHYHKHMSGCHSGGSFRCDFCPCSFDSQGNLSRHHTLMHPNIRHSSNTGSGGRGGAITDIASSSSSMSPPIIEAEVVYDEPYDDDTMNEEYQDQEQEQEQEQQWDWRQVEASYSANNTAANDDDSIPFDVTPTGKCYTCPDCGKTFDRLNRYKLHVTVHSNVKPFKCPHCVQSFRLPGILATHVKKSHGSGQFRCVQCPARFTSTKGLSVHEFVYHKGGRLERAVGREQVAKPIPVAKAVPASVPKVTSVYSASTSRMVAPVIKKPPTLMMANPRPVKLKCHICYQIFFGTNGLKEHMKEHSNQPSTSNHGGMPKLQRMLQNPGSVYPQPNYQQRAKTEQLNRGYGGYPTDPVLIAPTSSTSTIRVMYEEEEDQAPFEIVGYDNGYDNGSAEMECDDETEYQYADQQETQEEEAQEDNYDYINADDHLEIVHEDTHFDYGNSNEDDYGVDLEEVEEEDNSQGEGQYWMYDNQSNDDTTGDFQPIFCKSCEQTFVTRDSFAFHVENNPISGSHRCSYCCSSGLSVESLPSHIDAMHPMDEIEFIESQVYGE</sequence>
<evidence type="ECO:0000256" key="9">
    <source>
        <dbReference type="PROSITE-ProRule" id="PRU00042"/>
    </source>
</evidence>
<dbReference type="OMA" id="AHKRVYH"/>
<feature type="compositionally biased region" description="Polar residues" evidence="10">
    <location>
        <begin position="386"/>
        <end position="400"/>
    </location>
</feature>
<feature type="compositionally biased region" description="Pro residues" evidence="10">
    <location>
        <begin position="572"/>
        <end position="591"/>
    </location>
</feature>
<evidence type="ECO:0000256" key="5">
    <source>
        <dbReference type="ARBA" id="ARBA00022833"/>
    </source>
</evidence>
<evidence type="ECO:0000256" key="4">
    <source>
        <dbReference type="ARBA" id="ARBA00022771"/>
    </source>
</evidence>
<keyword evidence="4 9" id="KW-0863">Zinc-finger</keyword>
<feature type="domain" description="C2H2-type" evidence="11">
    <location>
        <begin position="323"/>
        <end position="351"/>
    </location>
</feature>
<dbReference type="FunFam" id="3.30.160.60:FF:000100">
    <property type="entry name" value="Zinc finger 45-like"/>
    <property type="match status" value="1"/>
</dbReference>
<feature type="region of interest" description="Disordered" evidence="10">
    <location>
        <begin position="82"/>
        <end position="144"/>
    </location>
</feature>
<dbReference type="OrthoDB" id="3437960at2759"/>
<dbReference type="Gene3D" id="3.30.160.60">
    <property type="entry name" value="Classic Zinc Finger"/>
    <property type="match status" value="10"/>
</dbReference>
<name>A0A226E3R1_FOLCA</name>
<keyword evidence="6" id="KW-0805">Transcription regulation</keyword>
<dbReference type="InterPro" id="IPR036236">
    <property type="entry name" value="Znf_C2H2_sf"/>
</dbReference>
<evidence type="ECO:0000256" key="8">
    <source>
        <dbReference type="ARBA" id="ARBA00023242"/>
    </source>
</evidence>
<feature type="region of interest" description="Disordered" evidence="10">
    <location>
        <begin position="949"/>
        <end position="980"/>
    </location>
</feature>
<evidence type="ECO:0000259" key="11">
    <source>
        <dbReference type="PROSITE" id="PS50157"/>
    </source>
</evidence>
<feature type="compositionally biased region" description="Acidic residues" evidence="10">
    <location>
        <begin position="112"/>
        <end position="124"/>
    </location>
</feature>